<feature type="compositionally biased region" description="Acidic residues" evidence="1">
    <location>
        <begin position="118"/>
        <end position="127"/>
    </location>
</feature>
<dbReference type="EMBL" id="BSYR01000020">
    <property type="protein sequence ID" value="GMI84215.1"/>
    <property type="molecule type" value="Genomic_DNA"/>
</dbReference>
<evidence type="ECO:0000256" key="1">
    <source>
        <dbReference type="SAM" id="MobiDB-lite"/>
    </source>
</evidence>
<dbReference type="Pfam" id="PF10253">
    <property type="entry name" value="PRCC"/>
    <property type="match status" value="1"/>
</dbReference>
<organism evidence="2 3">
    <name type="scientific">Hibiscus trionum</name>
    <name type="common">Flower of an hour</name>
    <dbReference type="NCBI Taxonomy" id="183268"/>
    <lineage>
        <taxon>Eukaryota</taxon>
        <taxon>Viridiplantae</taxon>
        <taxon>Streptophyta</taxon>
        <taxon>Embryophyta</taxon>
        <taxon>Tracheophyta</taxon>
        <taxon>Spermatophyta</taxon>
        <taxon>Magnoliopsida</taxon>
        <taxon>eudicotyledons</taxon>
        <taxon>Gunneridae</taxon>
        <taxon>Pentapetalae</taxon>
        <taxon>rosids</taxon>
        <taxon>malvids</taxon>
        <taxon>Malvales</taxon>
        <taxon>Malvaceae</taxon>
        <taxon>Malvoideae</taxon>
        <taxon>Hibiscus</taxon>
    </lineage>
</organism>
<dbReference type="PANTHER" id="PTHR13621">
    <property type="entry name" value="PROLINE-RICH PROTEIN PRCC"/>
    <property type="match status" value="1"/>
</dbReference>
<reference evidence="2" key="1">
    <citation type="submission" date="2023-05" db="EMBL/GenBank/DDBJ databases">
        <title>Genome and transcriptome analyses reveal genes involved in the formation of fine ridges on petal epidermal cells in Hibiscus trionum.</title>
        <authorList>
            <person name="Koshimizu S."/>
            <person name="Masuda S."/>
            <person name="Ishii T."/>
            <person name="Shirasu K."/>
            <person name="Hoshino A."/>
            <person name="Arita M."/>
        </authorList>
    </citation>
    <scope>NUCLEOTIDE SEQUENCE</scope>
    <source>
        <strain evidence="2">Hamamatsu line</strain>
    </source>
</reference>
<comment type="caution">
    <text evidence="2">The sequence shown here is derived from an EMBL/GenBank/DDBJ whole genome shotgun (WGS) entry which is preliminary data.</text>
</comment>
<keyword evidence="3" id="KW-1185">Reference proteome</keyword>
<feature type="compositionally biased region" description="Polar residues" evidence="1">
    <location>
        <begin position="137"/>
        <end position="186"/>
    </location>
</feature>
<proteinExistence type="predicted"/>
<feature type="compositionally biased region" description="Low complexity" evidence="1">
    <location>
        <begin position="82"/>
        <end position="91"/>
    </location>
</feature>
<dbReference type="Proteomes" id="UP001165190">
    <property type="component" value="Unassembled WGS sequence"/>
</dbReference>
<evidence type="ECO:0008006" key="4">
    <source>
        <dbReference type="Google" id="ProtNLM"/>
    </source>
</evidence>
<evidence type="ECO:0000313" key="3">
    <source>
        <dbReference type="Proteomes" id="UP001165190"/>
    </source>
</evidence>
<dbReference type="PANTHER" id="PTHR13621:SF2">
    <property type="entry name" value="PROLINE-RICH PROTEIN PRCC"/>
    <property type="match status" value="1"/>
</dbReference>
<dbReference type="AlphaFoldDB" id="A0A9W7M360"/>
<feature type="region of interest" description="Disordered" evidence="1">
    <location>
        <begin position="1"/>
        <end position="201"/>
    </location>
</feature>
<gene>
    <name evidence="2" type="ORF">HRI_002090800</name>
</gene>
<protein>
    <recommendedName>
        <fullName evidence="4">Proline-rich protein PRCC</fullName>
    </recommendedName>
</protein>
<name>A0A9W7M360_HIBTR</name>
<dbReference type="InterPro" id="IPR018800">
    <property type="entry name" value="PRCC"/>
</dbReference>
<feature type="compositionally biased region" description="Low complexity" evidence="1">
    <location>
        <begin position="35"/>
        <end position="47"/>
    </location>
</feature>
<sequence length="427" mass="46911">MDSLLANYASSDDEEPQQIIHPPTTKNPSLPPPKSSSFFSSLPQPKQSLKRDDDGGGKVASDIPKPSIPNPKNTPKLFSHLPQPKSQTPQPQQLPNPPIAKRIVQFKPPIIPSSHVDSDDDDDDEEEERRKRRESENLSQGPSVKSFLSSIPAPRNSTTLGVAPSSGSGRRSIIETNQVRTSTSSTVEDKSEASINHNAPNYSNYDMGTDANAGNSMNYSNYANYDMGSDANAGDSMNYSNYENYQSSVDQNSGNYVSNDLGSDKNIGGYANYADYSSYQSSSDPNIGTGDVATTYGSYGNYHAQYENNWADGSAATMLPDSSVMAELGVKVKGKRGRNDIPTEIVEVKQDELMKNRPREDQVKMTGIAFGPAYQPATSKGKPTKLHKRKHQIGSLYFDMRQKETELQERRSRGLLTKAETQAKYGW</sequence>
<accession>A0A9W7M360</accession>
<evidence type="ECO:0000313" key="2">
    <source>
        <dbReference type="EMBL" id="GMI84215.1"/>
    </source>
</evidence>
<dbReference type="OrthoDB" id="206969at2759"/>
<dbReference type="GO" id="GO:0005634">
    <property type="term" value="C:nucleus"/>
    <property type="evidence" value="ECO:0007669"/>
    <property type="project" value="TreeGrafter"/>
</dbReference>